<dbReference type="InterPro" id="IPR003675">
    <property type="entry name" value="Rce1/LyrA-like_dom"/>
</dbReference>
<reference evidence="6 7" key="1">
    <citation type="submission" date="2016-01" db="EMBL/GenBank/DDBJ databases">
        <title>Highly variable Streptococcus oralis are common among viridans streptococci isolated from primates.</title>
        <authorList>
            <person name="Denapaite D."/>
            <person name="Rieger M."/>
            <person name="Koendgen S."/>
            <person name="Brueckner R."/>
            <person name="Ochigava I."/>
            <person name="Kappeler P."/>
            <person name="Maetz-Rensing K."/>
            <person name="Leendertz F."/>
            <person name="Hakenbeck R."/>
        </authorList>
    </citation>
    <scope>NUCLEOTIDE SEQUENCE [LARGE SCALE GENOMIC DNA]</scope>
    <source>
        <strain evidence="4 6">DD02</strain>
        <strain evidence="5 7">DD03</strain>
    </source>
</reference>
<proteinExistence type="inferred from homology"/>
<dbReference type="GO" id="GO:0080120">
    <property type="term" value="P:CAAX-box protein maturation"/>
    <property type="evidence" value="ECO:0007669"/>
    <property type="project" value="UniProtKB-ARBA"/>
</dbReference>
<feature type="domain" description="CAAX prenyl protease 2/Lysostaphin resistance protein A-like" evidence="3">
    <location>
        <begin position="119"/>
        <end position="210"/>
    </location>
</feature>
<dbReference type="PATRIC" id="fig|315405.11.peg.144"/>
<evidence type="ECO:0000256" key="2">
    <source>
        <dbReference type="SAM" id="Phobius"/>
    </source>
</evidence>
<dbReference type="Proteomes" id="UP000070198">
    <property type="component" value="Unassembled WGS sequence"/>
</dbReference>
<sequence>MIEKLKNLLVPKLLAIFFIYYHLFGLKFVMFTILERLDLPLTDYHYPVLNIFTIIFTIVLVIYLRRRRPEIFQITSLKPLDYLLILLAFGVIYTYFNKLLFVGGDIKNDLLFFRHSPQAFLVALQPFIIGPILEELVYRGALMTSFFEKSKFYLDCLLSAVMFSVAHLSSYGFSLEVFKNYAFLGLILAILFRKTRSIYPSILVHMAWNIYLSWHLIAFVFFAQ</sequence>
<dbReference type="Proteomes" id="UP000071927">
    <property type="component" value="Unassembled WGS sequence"/>
</dbReference>
<keyword evidence="2" id="KW-0472">Membrane</keyword>
<dbReference type="EMBL" id="LQOF01000018">
    <property type="protein sequence ID" value="KXT73599.1"/>
    <property type="molecule type" value="Genomic_DNA"/>
</dbReference>
<feature type="transmembrane region" description="Helical" evidence="2">
    <location>
        <begin position="178"/>
        <end position="195"/>
    </location>
</feature>
<evidence type="ECO:0000313" key="4">
    <source>
        <dbReference type="EMBL" id="KXT73599.1"/>
    </source>
</evidence>
<evidence type="ECO:0000313" key="7">
    <source>
        <dbReference type="Proteomes" id="UP000071927"/>
    </source>
</evidence>
<protein>
    <submittedName>
        <fullName evidence="5">Bactriocin immunity protein BlpY</fullName>
    </submittedName>
</protein>
<name>A0A139R4I3_9STRE</name>
<feature type="transmembrane region" description="Helical" evidence="2">
    <location>
        <begin position="46"/>
        <end position="64"/>
    </location>
</feature>
<gene>
    <name evidence="4" type="ORF">SGADD02_00128</name>
    <name evidence="5" type="ORF">SGADD03_00517</name>
</gene>
<evidence type="ECO:0000313" key="5">
    <source>
        <dbReference type="EMBL" id="KXU09749.1"/>
    </source>
</evidence>
<dbReference type="PANTHER" id="PTHR39430">
    <property type="entry name" value="MEMBRANE-ASSOCIATED PROTEASE-RELATED"/>
    <property type="match status" value="1"/>
</dbReference>
<feature type="transmembrane region" description="Helical" evidence="2">
    <location>
        <begin position="202"/>
        <end position="223"/>
    </location>
</feature>
<feature type="transmembrane region" description="Helical" evidence="2">
    <location>
        <begin position="76"/>
        <end position="96"/>
    </location>
</feature>
<keyword evidence="2" id="KW-0812">Transmembrane</keyword>
<dbReference type="PANTHER" id="PTHR39430:SF1">
    <property type="entry name" value="PROTEASE"/>
    <property type="match status" value="1"/>
</dbReference>
<evidence type="ECO:0000256" key="1">
    <source>
        <dbReference type="ARBA" id="ARBA00009067"/>
    </source>
</evidence>
<dbReference type="EMBL" id="LQXV01000134">
    <property type="protein sequence ID" value="KXU09749.1"/>
    <property type="molecule type" value="Genomic_DNA"/>
</dbReference>
<dbReference type="RefSeq" id="WP_061458108.1">
    <property type="nucleotide sequence ID" value="NZ_KQ968744.1"/>
</dbReference>
<dbReference type="AlphaFoldDB" id="A0A139R4I3"/>
<comment type="caution">
    <text evidence="5">The sequence shown here is derived from an EMBL/GenBank/DDBJ whole genome shotgun (WGS) entry which is preliminary data.</text>
</comment>
<evidence type="ECO:0000259" key="3">
    <source>
        <dbReference type="Pfam" id="PF02517"/>
    </source>
</evidence>
<comment type="similarity">
    <text evidence="1">Belongs to the UPF0177 family.</text>
</comment>
<dbReference type="GO" id="GO:0004175">
    <property type="term" value="F:endopeptidase activity"/>
    <property type="evidence" value="ECO:0007669"/>
    <property type="project" value="UniProtKB-ARBA"/>
</dbReference>
<evidence type="ECO:0000313" key="6">
    <source>
        <dbReference type="Proteomes" id="UP000070198"/>
    </source>
</evidence>
<accession>A0A139R4I3</accession>
<organism evidence="5 7">
    <name type="scientific">Streptococcus gallolyticus</name>
    <dbReference type="NCBI Taxonomy" id="315405"/>
    <lineage>
        <taxon>Bacteria</taxon>
        <taxon>Bacillati</taxon>
        <taxon>Bacillota</taxon>
        <taxon>Bacilli</taxon>
        <taxon>Lactobacillales</taxon>
        <taxon>Streptococcaceae</taxon>
        <taxon>Streptococcus</taxon>
    </lineage>
</organism>
<dbReference type="Pfam" id="PF02517">
    <property type="entry name" value="Rce1-like"/>
    <property type="match status" value="1"/>
</dbReference>
<feature type="transmembrane region" description="Helical" evidence="2">
    <location>
        <begin position="12"/>
        <end position="34"/>
    </location>
</feature>
<keyword evidence="2" id="KW-1133">Transmembrane helix</keyword>